<keyword evidence="1" id="KW-0732">Signal</keyword>
<evidence type="ECO:0000256" key="1">
    <source>
        <dbReference type="SAM" id="SignalP"/>
    </source>
</evidence>
<dbReference type="RefSeq" id="WP_199383821.1">
    <property type="nucleotide sequence ID" value="NZ_JAEMHM010000007.1"/>
</dbReference>
<proteinExistence type="predicted"/>
<protein>
    <recommendedName>
        <fullName evidence="4">PEGA domain-containing protein</fullName>
    </recommendedName>
</protein>
<evidence type="ECO:0000313" key="3">
    <source>
        <dbReference type="Proteomes" id="UP000636888"/>
    </source>
</evidence>
<dbReference type="Proteomes" id="UP000636888">
    <property type="component" value="Unassembled WGS sequence"/>
</dbReference>
<dbReference type="AlphaFoldDB" id="A0A8J7IQJ3"/>
<evidence type="ECO:0000313" key="2">
    <source>
        <dbReference type="EMBL" id="MBJ6724924.1"/>
    </source>
</evidence>
<keyword evidence="3" id="KW-1185">Reference proteome</keyword>
<feature type="chain" id="PRO_5035314029" description="PEGA domain-containing protein" evidence="1">
    <location>
        <begin position="22"/>
        <end position="151"/>
    </location>
</feature>
<dbReference type="PROSITE" id="PS51257">
    <property type="entry name" value="PROKAR_LIPOPROTEIN"/>
    <property type="match status" value="1"/>
</dbReference>
<dbReference type="EMBL" id="JAEMHM010000007">
    <property type="protein sequence ID" value="MBJ6724924.1"/>
    <property type="molecule type" value="Genomic_DNA"/>
</dbReference>
<comment type="caution">
    <text evidence="2">The sequence shown here is derived from an EMBL/GenBank/DDBJ whole genome shotgun (WGS) entry which is preliminary data.</text>
</comment>
<reference evidence="2" key="1">
    <citation type="submission" date="2020-12" db="EMBL/GenBank/DDBJ databases">
        <title>Geomonas sp. Red875, isolated from river sediment.</title>
        <authorList>
            <person name="Xu Z."/>
            <person name="Zhang Z."/>
            <person name="Masuda Y."/>
            <person name="Itoh H."/>
            <person name="Senoo K."/>
        </authorList>
    </citation>
    <scope>NUCLEOTIDE SEQUENCE</scope>
    <source>
        <strain evidence="2">Red875</strain>
    </source>
</reference>
<accession>A0A8J7IQJ3</accession>
<evidence type="ECO:0008006" key="4">
    <source>
        <dbReference type="Google" id="ProtNLM"/>
    </source>
</evidence>
<sequence>MFHRFSKAVALMALVSLTGCASIVSKSEWPVTIQSNPTGAKCVISKENGVSIQVGETPMTVTLSSSKGYFSKAEYKLVCNKEGYQASEAEFKAHINGWYLGGNLVFGGLIGYLIVDPATGAMWRLDETTTVNLLSAGAKTADASPAPKAIQ</sequence>
<organism evidence="2 3">
    <name type="scientific">Geomesophilobacter sediminis</name>
    <dbReference type="NCBI Taxonomy" id="2798584"/>
    <lineage>
        <taxon>Bacteria</taxon>
        <taxon>Pseudomonadati</taxon>
        <taxon>Thermodesulfobacteriota</taxon>
        <taxon>Desulfuromonadia</taxon>
        <taxon>Geobacterales</taxon>
        <taxon>Geobacteraceae</taxon>
        <taxon>Geomesophilobacter</taxon>
    </lineage>
</organism>
<gene>
    <name evidence="2" type="ORF">JFN93_09415</name>
</gene>
<feature type="signal peptide" evidence="1">
    <location>
        <begin position="1"/>
        <end position="21"/>
    </location>
</feature>
<name>A0A8J7IQJ3_9BACT</name>